<name>A0A8S1FG01_9PELO</name>
<dbReference type="OrthoDB" id="5797397at2759"/>
<protein>
    <recommendedName>
        <fullName evidence="3">PKD/REJ-like domain-containing protein</fullName>
    </recommendedName>
</protein>
<feature type="transmembrane region" description="Helical" evidence="1">
    <location>
        <begin position="1376"/>
        <end position="1401"/>
    </location>
</feature>
<feature type="domain" description="PKD/REJ-like" evidence="3">
    <location>
        <begin position="600"/>
        <end position="778"/>
    </location>
</feature>
<keyword evidence="1" id="KW-0812">Transmembrane</keyword>
<keyword evidence="5" id="KW-1185">Reference proteome</keyword>
<evidence type="ECO:0000256" key="1">
    <source>
        <dbReference type="SAM" id="Phobius"/>
    </source>
</evidence>
<dbReference type="InterPro" id="IPR002859">
    <property type="entry name" value="PKD/REJ-like"/>
</dbReference>
<dbReference type="Proteomes" id="UP000494206">
    <property type="component" value="Unassembled WGS sequence"/>
</dbReference>
<organism evidence="4 5">
    <name type="scientific">Caenorhabditis bovis</name>
    <dbReference type="NCBI Taxonomy" id="2654633"/>
    <lineage>
        <taxon>Eukaryota</taxon>
        <taxon>Metazoa</taxon>
        <taxon>Ecdysozoa</taxon>
        <taxon>Nematoda</taxon>
        <taxon>Chromadorea</taxon>
        <taxon>Rhabditida</taxon>
        <taxon>Rhabditina</taxon>
        <taxon>Rhabditomorpha</taxon>
        <taxon>Rhabditoidea</taxon>
        <taxon>Rhabditidae</taxon>
        <taxon>Peloderinae</taxon>
        <taxon>Caenorhabditis</taxon>
    </lineage>
</organism>
<comment type="caution">
    <text evidence="4">The sequence shown here is derived from an EMBL/GenBank/DDBJ whole genome shotgun (WGS) entry which is preliminary data.</text>
</comment>
<dbReference type="Pfam" id="PF02010">
    <property type="entry name" value="REJ"/>
    <property type="match status" value="1"/>
</dbReference>
<keyword evidence="1" id="KW-1133">Transmembrane helix</keyword>
<keyword evidence="2" id="KW-0732">Signal</keyword>
<proteinExistence type="predicted"/>
<evidence type="ECO:0000256" key="2">
    <source>
        <dbReference type="SAM" id="SignalP"/>
    </source>
</evidence>
<reference evidence="4 5" key="1">
    <citation type="submission" date="2020-04" db="EMBL/GenBank/DDBJ databases">
        <authorList>
            <person name="Laetsch R D."/>
            <person name="Stevens L."/>
            <person name="Kumar S."/>
            <person name="Blaxter L. M."/>
        </authorList>
    </citation>
    <scope>NUCLEOTIDE SEQUENCE [LARGE SCALE GENOMIC DNA]</scope>
</reference>
<evidence type="ECO:0000313" key="4">
    <source>
        <dbReference type="EMBL" id="CAB3411726.1"/>
    </source>
</evidence>
<feature type="chain" id="PRO_5035728448" description="PKD/REJ-like domain-containing protein" evidence="2">
    <location>
        <begin position="16"/>
        <end position="1459"/>
    </location>
</feature>
<evidence type="ECO:0000259" key="3">
    <source>
        <dbReference type="Pfam" id="PF02010"/>
    </source>
</evidence>
<gene>
    <name evidence="4" type="ORF">CBOVIS_LOCUS13100</name>
</gene>
<evidence type="ECO:0000313" key="5">
    <source>
        <dbReference type="Proteomes" id="UP000494206"/>
    </source>
</evidence>
<accession>A0A8S1FG01</accession>
<sequence length="1459" mass="163598">MMLILLLIFLHYSDSNILENCYSTGYDCFSFKEGFFELASNVTLTADDVPTAQKDSNFSTRIIINDILQKLTAKENVSIAALVLEAGNQNEVVWKISPDLESEHLIKIDKSTSTDIPYSIYGFDILNYNEGSGKLLVIPPNVNLFFTRTAEFHGCQNNSLILLPFIWNEESRNIIKGVSYLSLTECNTKCISLPIPTQLLRMCPNVKFKPTVHIDRHREFEAQISDDLLGFTIKVANKSMEFPIGILDCASLFENVSILGEAPFCLGDGKNVAIKFGASPIYLAEKIVRTKKPPSNIYVRNPSAPIYPNFTVSYESEIGQCRNIVRFEVKQISGSGLFPLTFKWTVINGTKEMERIALSTNNRVLEFQRIDLLPKNTLMVTVCNIADKCTSVNDIDVTLIDDSSVFSVAIEGYEKISPTSFGLQLRAMPSFQSCNASIIPREVQYEWIVNGESSTFDDLVKLPAYKYKVNENVNITLIAKYNREKFYSSTDSKTIQYVGLPLLLGLDCAENHFAHDHELIIHAIAFDPNQPHEKLLYKWDCHLLNESSEVSKKCDVTGINWKRKSLRIPAGKLKQFQRIQALVNPAASKVNITWEIVQDSNYAYFNLSSINAHPTTILDNLNENSQVAVSLIIPPASQMYPGWLGLLAGKTFLIRLWATNSRGTSFADLHLHTNSPPQKGAIDVTSTTTEFTALDTPIKLSIGDGWTDDIEDLPLSYTFGLKTLFENGSDSIQWLRKSTAKTQMLYLPTASKSPKSTCDGRIGYTAVLKVCDRLESCTEGESDKFEVMMNSNLTVSVAGLISRINADIANGNFMSAIDKINSINIETCVKSFDIALTDKVALLLIQSLDESTESLEFQEAIKSALTLLPVVSSDVLTELISTLESYRILMGHSGRNRQKRAATLEEETIKVYQATESEANDMLKVYDILIGKDKPVIDVFFLNINDFLTGLCVQLDENSDRAMSATGSGYTEIRSQSINANLETYTGLYNISGNPMPKIHLTSTFADQYRSWTCGTTYTSTCLHICLGSAWISQTAMFDNSFLATYLFDNQYYLNANRSVSDLYQISFIDPLSGNIVRPASASNLFSVAIPLYNYNPIDYYECFLFNQHIGWQGTSCSSPDYAVTKDNVNYMVCNCTMSGIVGVFHVNPPTPAEISNHNEIQVLIELDVQLTSNDVSKFFYKLAQLSEIDLRRFVKLSNKENKTISAVLRPLFLSTHQSNSYALQAIKKALGYEKMLSNVNVEKFSYKVIQRDLQGDRNARKIRINLNQSYANALRNESDEYAKKWTQNIANMLQISEYRLKNAKIFFGVVFNFTVTVPFSDEVLPLTADEISLMIQEASVYGELQFSVLEETVHVNPIKNTDIFQLLVIKETNSLMIAIIVALSAILGIGTLFIGGAVIVKIKTDKLIEEERRRAILGEVFRVPPPEYDNVSSTPAYQPTTVAGQYPHRRNRLETRHY</sequence>
<feature type="signal peptide" evidence="2">
    <location>
        <begin position="1"/>
        <end position="15"/>
    </location>
</feature>
<keyword evidence="1" id="KW-0472">Membrane</keyword>
<dbReference type="EMBL" id="CADEPM010000016">
    <property type="protein sequence ID" value="CAB3411726.1"/>
    <property type="molecule type" value="Genomic_DNA"/>
</dbReference>